<keyword evidence="1" id="KW-0472">Membrane</keyword>
<dbReference type="SUPFAM" id="SSF48726">
    <property type="entry name" value="Immunoglobulin"/>
    <property type="match status" value="1"/>
</dbReference>
<organism evidence="4 5">
    <name type="scientific">Willisornis vidua</name>
    <name type="common">Xingu scale-backed antbird</name>
    <dbReference type="NCBI Taxonomy" id="1566151"/>
    <lineage>
        <taxon>Eukaryota</taxon>
        <taxon>Metazoa</taxon>
        <taxon>Chordata</taxon>
        <taxon>Craniata</taxon>
        <taxon>Vertebrata</taxon>
        <taxon>Euteleostomi</taxon>
        <taxon>Archelosauria</taxon>
        <taxon>Archosauria</taxon>
        <taxon>Dinosauria</taxon>
        <taxon>Saurischia</taxon>
        <taxon>Theropoda</taxon>
        <taxon>Coelurosauria</taxon>
        <taxon>Aves</taxon>
        <taxon>Neognathae</taxon>
        <taxon>Neoaves</taxon>
        <taxon>Telluraves</taxon>
        <taxon>Australaves</taxon>
        <taxon>Passeriformes</taxon>
        <taxon>Thamnophilidae</taxon>
        <taxon>Willisornis</taxon>
    </lineage>
</organism>
<feature type="domain" description="Ig-like" evidence="3">
    <location>
        <begin position="45"/>
        <end position="129"/>
    </location>
</feature>
<dbReference type="EMBL" id="WHWB01032491">
    <property type="protein sequence ID" value="KAJ7425525.1"/>
    <property type="molecule type" value="Genomic_DNA"/>
</dbReference>
<dbReference type="InterPro" id="IPR007110">
    <property type="entry name" value="Ig-like_dom"/>
</dbReference>
<dbReference type="Pfam" id="PF07679">
    <property type="entry name" value="I-set"/>
    <property type="match status" value="1"/>
</dbReference>
<name>A0ABQ9DTY3_9PASS</name>
<evidence type="ECO:0000256" key="1">
    <source>
        <dbReference type="SAM" id="Phobius"/>
    </source>
</evidence>
<dbReference type="InterPro" id="IPR036179">
    <property type="entry name" value="Ig-like_dom_sf"/>
</dbReference>
<proteinExistence type="predicted"/>
<feature type="signal peptide" evidence="2">
    <location>
        <begin position="1"/>
        <end position="26"/>
    </location>
</feature>
<keyword evidence="5" id="KW-1185">Reference proteome</keyword>
<keyword evidence="1" id="KW-0812">Transmembrane</keyword>
<evidence type="ECO:0000259" key="3">
    <source>
        <dbReference type="PROSITE" id="PS50835"/>
    </source>
</evidence>
<evidence type="ECO:0000256" key="2">
    <source>
        <dbReference type="SAM" id="SignalP"/>
    </source>
</evidence>
<evidence type="ECO:0000313" key="5">
    <source>
        <dbReference type="Proteomes" id="UP001145742"/>
    </source>
</evidence>
<sequence>MPATFSRRRPERRLLLLLLCISLSGGSPTDPVMTTQDASQSQVNPLTKMQAGLNESSGASGTPLERIITLANATTVELSCKLDTNSPLKSPQVTWKRGNETISHTSKTESSWSIRLAVVDNSKMGSYSCILKGEEEISGVFHLQVPKIEARGKFVITYERDAAVLLCKSGSTPMAWTWYMINGSKQIVINASLQADKYLIDRVSANVTHLRILKITKEDAGVYCCEATFELGKAKLEIELKVLSIMAPLKPFLAVVAEVVILLTTIILYEVYSKRKEKCTGEKPFDQIEQLRFKPTEVKFITKLQDMYAAMHFKHPPFLSPLLS</sequence>
<feature type="chain" id="PRO_5047404246" evidence="2">
    <location>
        <begin position="27"/>
        <end position="324"/>
    </location>
</feature>
<dbReference type="SMART" id="SM00409">
    <property type="entry name" value="IG"/>
    <property type="match status" value="2"/>
</dbReference>
<dbReference type="Gene3D" id="2.60.40.10">
    <property type="entry name" value="Immunoglobulins"/>
    <property type="match status" value="2"/>
</dbReference>
<evidence type="ECO:0000313" key="4">
    <source>
        <dbReference type="EMBL" id="KAJ7425525.1"/>
    </source>
</evidence>
<dbReference type="InterPro" id="IPR013098">
    <property type="entry name" value="Ig_I-set"/>
</dbReference>
<feature type="transmembrane region" description="Helical" evidence="1">
    <location>
        <begin position="252"/>
        <end position="272"/>
    </location>
</feature>
<dbReference type="PANTHER" id="PTHR46013">
    <property type="entry name" value="VASCULAR CELL ADHESION MOLECULE 1"/>
    <property type="match status" value="1"/>
</dbReference>
<keyword evidence="2" id="KW-0732">Signal</keyword>
<comment type="caution">
    <text evidence="4">The sequence shown here is derived from an EMBL/GenBank/DDBJ whole genome shotgun (WGS) entry which is preliminary data.</text>
</comment>
<keyword evidence="1" id="KW-1133">Transmembrane helix</keyword>
<dbReference type="InterPro" id="IPR013783">
    <property type="entry name" value="Ig-like_fold"/>
</dbReference>
<reference evidence="4" key="1">
    <citation type="submission" date="2019-10" db="EMBL/GenBank/DDBJ databases">
        <authorList>
            <person name="Soares A.E.R."/>
            <person name="Aleixo A."/>
            <person name="Schneider P."/>
            <person name="Miyaki C.Y."/>
            <person name="Schneider M.P."/>
            <person name="Mello C."/>
            <person name="Vasconcelos A.T.R."/>
        </authorList>
    </citation>
    <scope>NUCLEOTIDE SEQUENCE</scope>
    <source>
        <tissue evidence="4">Muscle</tissue>
    </source>
</reference>
<protein>
    <submittedName>
        <fullName evidence="4">Embigin</fullName>
    </submittedName>
</protein>
<dbReference type="CDD" id="cd00096">
    <property type="entry name" value="Ig"/>
    <property type="match status" value="2"/>
</dbReference>
<dbReference type="PROSITE" id="PS50835">
    <property type="entry name" value="IG_LIKE"/>
    <property type="match status" value="2"/>
</dbReference>
<feature type="domain" description="Ig-like" evidence="3">
    <location>
        <begin position="146"/>
        <end position="241"/>
    </location>
</feature>
<gene>
    <name evidence="4" type="primary">EMB</name>
    <name evidence="4" type="ORF">WISP_23077</name>
</gene>
<dbReference type="PANTHER" id="PTHR46013:SF7">
    <property type="entry name" value="IG-LIKE DOMAIN-CONTAINING PROTEIN"/>
    <property type="match status" value="1"/>
</dbReference>
<dbReference type="InterPro" id="IPR003599">
    <property type="entry name" value="Ig_sub"/>
</dbReference>
<dbReference type="Proteomes" id="UP001145742">
    <property type="component" value="Unassembled WGS sequence"/>
</dbReference>
<accession>A0ABQ9DTY3</accession>